<dbReference type="EMBL" id="DRPZ01000187">
    <property type="protein sequence ID" value="HGY09798.1"/>
    <property type="molecule type" value="Genomic_DNA"/>
</dbReference>
<dbReference type="Proteomes" id="UP000885759">
    <property type="component" value="Unassembled WGS sequence"/>
</dbReference>
<feature type="transmembrane region" description="Helical" evidence="1">
    <location>
        <begin position="53"/>
        <end position="73"/>
    </location>
</feature>
<dbReference type="Pfam" id="PF07584">
    <property type="entry name" value="BatA"/>
    <property type="match status" value="1"/>
</dbReference>
<gene>
    <name evidence="3" type="ORF">ENK37_07090</name>
</gene>
<keyword evidence="1" id="KW-1133">Transmembrane helix</keyword>
<accession>A0A7C4ZGS7</accession>
<dbReference type="InterPro" id="IPR024163">
    <property type="entry name" value="Aerotolerance_reg_N"/>
</dbReference>
<feature type="domain" description="Aerotolerance regulator N-terminal" evidence="2">
    <location>
        <begin position="1"/>
        <end position="74"/>
    </location>
</feature>
<comment type="caution">
    <text evidence="3">The sequence shown here is derived from an EMBL/GenBank/DDBJ whole genome shotgun (WGS) entry which is preliminary data.</text>
</comment>
<keyword evidence="1" id="KW-0472">Membrane</keyword>
<reference evidence="3" key="1">
    <citation type="journal article" date="2020" name="mSystems">
        <title>Genome- and Community-Level Interaction Insights into Carbon Utilization and Element Cycling Functions of Hydrothermarchaeota in Hydrothermal Sediment.</title>
        <authorList>
            <person name="Zhou Z."/>
            <person name="Liu Y."/>
            <person name="Xu W."/>
            <person name="Pan J."/>
            <person name="Luo Z.H."/>
            <person name="Li M."/>
        </authorList>
    </citation>
    <scope>NUCLEOTIDE SEQUENCE [LARGE SCALE GENOMIC DNA]</scope>
    <source>
        <strain evidence="3">HyVt-570</strain>
    </source>
</reference>
<protein>
    <submittedName>
        <fullName evidence="3">VWA domain-containing protein</fullName>
    </submittedName>
</protein>
<dbReference type="AlphaFoldDB" id="A0A7C4ZGS7"/>
<evidence type="ECO:0000313" key="3">
    <source>
        <dbReference type="EMBL" id="HGY09798.1"/>
    </source>
</evidence>
<organism evidence="3">
    <name type="scientific">Oceanithermus profundus</name>
    <dbReference type="NCBI Taxonomy" id="187137"/>
    <lineage>
        <taxon>Bacteria</taxon>
        <taxon>Thermotogati</taxon>
        <taxon>Deinococcota</taxon>
        <taxon>Deinococci</taxon>
        <taxon>Thermales</taxon>
        <taxon>Thermaceae</taxon>
        <taxon>Oceanithermus</taxon>
    </lineage>
</organism>
<name>A0A7C4ZGS7_9DEIN</name>
<proteinExistence type="predicted"/>
<evidence type="ECO:0000259" key="2">
    <source>
        <dbReference type="Pfam" id="PF07584"/>
    </source>
</evidence>
<sequence length="485" mass="51782">MVGFGHPWLLFLLPFVLGWIYWTYARRRPPVVPAAGVWLVARARARGRAFRRFDLRLLALLLAGAATVLALAAPSLHLGRPRRIVVVVDASASMAARDASGASRLDRAREKAASWLRPAHEAVLVRAGLEPRTFGPASGRALERVLADLQAGDAAAYLARAVASGRALLPGAPVLVVGDAPPPEALGAGFLDFAGHERNAGLTALGPRFAAVYNAGPTAWEGVLESEGERRELRLGPDRFYATTFESARPRRTARIAPADALALDQVALVNVAPPRVRLLAEAPAAARALKVLGARISERDVQGEVRIAQPPPTPAPRPTLYFAPEAAAPAAPVFDVDPTHPFTRSVELVGFRLPPPPPPSGEGWRVLAALEDGAGLAYARGGELYLPPLRALQDLPAFVALVHNWLAPQRPTSRPLGWRGVRVPGLHGGQAVNLLSYRETRLPRPTGDRSGPVTARRPLAPWLALLAAVLLVAQAPRRRLQAVG</sequence>
<evidence type="ECO:0000256" key="1">
    <source>
        <dbReference type="SAM" id="Phobius"/>
    </source>
</evidence>
<keyword evidence="1" id="KW-0812">Transmembrane</keyword>
<feature type="transmembrane region" description="Helical" evidence="1">
    <location>
        <begin position="6"/>
        <end position="24"/>
    </location>
</feature>